<dbReference type="RefSeq" id="WP_068971871.1">
    <property type="nucleotide sequence ID" value="NZ_CP121270.1"/>
</dbReference>
<dbReference type="AlphaFoldDB" id="A0AAX3T3T7"/>
<keyword evidence="1 4" id="KW-0489">Methyltransferase</keyword>
<dbReference type="InterPro" id="IPR041698">
    <property type="entry name" value="Methyltransf_25"/>
</dbReference>
<dbReference type="GO" id="GO:0032259">
    <property type="term" value="P:methylation"/>
    <property type="evidence" value="ECO:0007669"/>
    <property type="project" value="UniProtKB-KW"/>
</dbReference>
<reference evidence="4" key="1">
    <citation type="submission" date="2023-04" db="EMBL/GenBank/DDBJ databases">
        <title>Complete genome sequence of a phthalic acid esters degrading bacterial strain.</title>
        <authorList>
            <person name="Weng L."/>
            <person name="Jia Y."/>
            <person name="Ren L."/>
        </authorList>
    </citation>
    <scope>NUCLEOTIDE SEQUENCE</scope>
    <source>
        <strain evidence="4">RL-LY01</strain>
    </source>
</reference>
<proteinExistence type="predicted"/>
<protein>
    <submittedName>
        <fullName evidence="4">Methyltransferase domain-containing protein</fullName>
    </submittedName>
</protein>
<feature type="domain" description="Methyltransferase" evidence="3">
    <location>
        <begin position="54"/>
        <end position="142"/>
    </location>
</feature>
<dbReference type="Gene3D" id="3.40.50.150">
    <property type="entry name" value="Vaccinia Virus protein VP39"/>
    <property type="match status" value="1"/>
</dbReference>
<dbReference type="SUPFAM" id="SSF53335">
    <property type="entry name" value="S-adenosyl-L-methionine-dependent methyltransferases"/>
    <property type="match status" value="1"/>
</dbReference>
<dbReference type="PANTHER" id="PTHR43861">
    <property type="entry name" value="TRANS-ACONITATE 2-METHYLTRANSFERASE-RELATED"/>
    <property type="match status" value="1"/>
</dbReference>
<dbReference type="GO" id="GO:0008168">
    <property type="term" value="F:methyltransferase activity"/>
    <property type="evidence" value="ECO:0007669"/>
    <property type="project" value="UniProtKB-KW"/>
</dbReference>
<evidence type="ECO:0000313" key="4">
    <source>
        <dbReference type="EMBL" id="WFP23803.1"/>
    </source>
</evidence>
<name>A0AAX3T3T7_9ACTN</name>
<keyword evidence="2" id="KW-0808">Transferase</keyword>
<gene>
    <name evidence="4" type="ORF">P9A14_16870</name>
</gene>
<dbReference type="InterPro" id="IPR029063">
    <property type="entry name" value="SAM-dependent_MTases_sf"/>
</dbReference>
<evidence type="ECO:0000313" key="5">
    <source>
        <dbReference type="Proteomes" id="UP001213504"/>
    </source>
</evidence>
<sequence>MSAGDDSAGYQPGYDALADLYAETFPSPFSNALQRRVIESFVDHVRGSGIPGTVLDVGCGPGGVTAELASAGLDVIGVDPSAEMLRIARSSHADLRFVLDDAHLTSTELDDIDVAAIVARFSLIHVPPASVPGILDGWAGRMPTGGGVLVAGQTIDTDEIVEFDHRVAPAWRWHPDRMAAALADAGFDEEWRTVKRADDTHRFAEFHLLAIRR</sequence>
<dbReference type="Proteomes" id="UP001213504">
    <property type="component" value="Chromosome"/>
</dbReference>
<evidence type="ECO:0000256" key="1">
    <source>
        <dbReference type="ARBA" id="ARBA00022603"/>
    </source>
</evidence>
<evidence type="ECO:0000256" key="2">
    <source>
        <dbReference type="ARBA" id="ARBA00022679"/>
    </source>
</evidence>
<dbReference type="Pfam" id="PF13649">
    <property type="entry name" value="Methyltransf_25"/>
    <property type="match status" value="1"/>
</dbReference>
<dbReference type="CDD" id="cd02440">
    <property type="entry name" value="AdoMet_MTases"/>
    <property type="match status" value="1"/>
</dbReference>
<organism evidence="4 5">
    <name type="scientific">Gordonia hongkongensis</name>
    <dbReference type="NCBI Taxonomy" id="1701090"/>
    <lineage>
        <taxon>Bacteria</taxon>
        <taxon>Bacillati</taxon>
        <taxon>Actinomycetota</taxon>
        <taxon>Actinomycetes</taxon>
        <taxon>Mycobacteriales</taxon>
        <taxon>Gordoniaceae</taxon>
        <taxon>Gordonia</taxon>
    </lineage>
</organism>
<dbReference type="PANTHER" id="PTHR43861:SF1">
    <property type="entry name" value="TRANS-ACONITATE 2-METHYLTRANSFERASE"/>
    <property type="match status" value="1"/>
</dbReference>
<accession>A0AAX3T3T7</accession>
<dbReference type="EMBL" id="CP121270">
    <property type="protein sequence ID" value="WFP23803.1"/>
    <property type="molecule type" value="Genomic_DNA"/>
</dbReference>
<evidence type="ECO:0000259" key="3">
    <source>
        <dbReference type="Pfam" id="PF13649"/>
    </source>
</evidence>